<dbReference type="EMBL" id="ASRX01000036">
    <property type="protein sequence ID" value="EYF04303.1"/>
    <property type="molecule type" value="Genomic_DNA"/>
</dbReference>
<name>A0A017T4V6_9BACT</name>
<dbReference type="STRING" id="1192034.CAP_4647"/>
<dbReference type="Pfam" id="PF24675">
    <property type="entry name" value="NpmA"/>
    <property type="match status" value="1"/>
</dbReference>
<sequence>MRAQIGKTLVDLGPAELRARLEGHAHVLIDVGTGDGRFVYRWASANPDTLCIGIDAVGERMREVSHRASRKPARGGRPNALFIVASAQALPEELDGLADTLTINYPWSSLFTALVLPDPEVLAGLRRLVRPGAELVTLLNQSVLDDRPYAERLGLPPLTDERVEAELRPAYLAAGFELRENRLLDGDAPHQTSWGQHLTLGSGRRTRLVTAQAVAAASTPAGASAAASGAAESV</sequence>
<dbReference type="SUPFAM" id="SSF53335">
    <property type="entry name" value="S-adenosyl-L-methionine-dependent methyltransferases"/>
    <property type="match status" value="1"/>
</dbReference>
<accession>A0A017T4V6</accession>
<evidence type="ECO:0000313" key="1">
    <source>
        <dbReference type="EMBL" id="EYF04303.1"/>
    </source>
</evidence>
<keyword evidence="2" id="KW-1185">Reference proteome</keyword>
<comment type="caution">
    <text evidence="1">The sequence shown here is derived from an EMBL/GenBank/DDBJ whole genome shotgun (WGS) entry which is preliminary data.</text>
</comment>
<proteinExistence type="predicted"/>
<gene>
    <name evidence="1" type="ORF">CAP_4647</name>
</gene>
<dbReference type="AlphaFoldDB" id="A0A017T4V6"/>
<evidence type="ECO:0000313" key="2">
    <source>
        <dbReference type="Proteomes" id="UP000019678"/>
    </source>
</evidence>
<dbReference type="CDD" id="cd02440">
    <property type="entry name" value="AdoMet_MTases"/>
    <property type="match status" value="1"/>
</dbReference>
<dbReference type="Gene3D" id="3.40.50.150">
    <property type="entry name" value="Vaccinia Virus protein VP39"/>
    <property type="match status" value="1"/>
</dbReference>
<protein>
    <submittedName>
        <fullName evidence="1">CmnU</fullName>
    </submittedName>
</protein>
<organism evidence="1 2">
    <name type="scientific">Chondromyces apiculatus DSM 436</name>
    <dbReference type="NCBI Taxonomy" id="1192034"/>
    <lineage>
        <taxon>Bacteria</taxon>
        <taxon>Pseudomonadati</taxon>
        <taxon>Myxococcota</taxon>
        <taxon>Polyangia</taxon>
        <taxon>Polyangiales</taxon>
        <taxon>Polyangiaceae</taxon>
        <taxon>Chondromyces</taxon>
    </lineage>
</organism>
<dbReference type="InterPro" id="IPR029063">
    <property type="entry name" value="SAM-dependent_MTases_sf"/>
</dbReference>
<dbReference type="RefSeq" id="WP_052375663.1">
    <property type="nucleotide sequence ID" value="NZ_ASRX01000036.1"/>
</dbReference>
<dbReference type="eggNOG" id="COG2226">
    <property type="taxonomic scope" value="Bacteria"/>
</dbReference>
<dbReference type="Proteomes" id="UP000019678">
    <property type="component" value="Unassembled WGS sequence"/>
</dbReference>
<dbReference type="OrthoDB" id="5505369at2"/>
<reference evidence="1 2" key="1">
    <citation type="submission" date="2013-05" db="EMBL/GenBank/DDBJ databases">
        <title>Genome assembly of Chondromyces apiculatus DSM 436.</title>
        <authorList>
            <person name="Sharma G."/>
            <person name="Khatri I."/>
            <person name="Kaur C."/>
            <person name="Mayilraj S."/>
            <person name="Subramanian S."/>
        </authorList>
    </citation>
    <scope>NUCLEOTIDE SEQUENCE [LARGE SCALE GENOMIC DNA]</scope>
    <source>
        <strain evidence="1 2">DSM 436</strain>
    </source>
</reference>
<dbReference type="InterPro" id="IPR056262">
    <property type="entry name" value="NpmA"/>
</dbReference>